<name>A0ABW0GNT3_9MICO</name>
<dbReference type="Proteomes" id="UP001596122">
    <property type="component" value="Unassembled WGS sequence"/>
</dbReference>
<feature type="transmembrane region" description="Helical" evidence="1">
    <location>
        <begin position="243"/>
        <end position="263"/>
    </location>
</feature>
<dbReference type="Gene3D" id="3.30.70.270">
    <property type="match status" value="1"/>
</dbReference>
<dbReference type="Gene3D" id="3.20.20.450">
    <property type="entry name" value="EAL domain"/>
    <property type="match status" value="1"/>
</dbReference>
<feature type="domain" description="EAL" evidence="2">
    <location>
        <begin position="511"/>
        <end position="764"/>
    </location>
</feature>
<feature type="transmembrane region" description="Helical" evidence="1">
    <location>
        <begin position="87"/>
        <end position="109"/>
    </location>
</feature>
<dbReference type="CDD" id="cd01949">
    <property type="entry name" value="GGDEF"/>
    <property type="match status" value="1"/>
</dbReference>
<dbReference type="InterPro" id="IPR050706">
    <property type="entry name" value="Cyclic-di-GMP_PDE-like"/>
</dbReference>
<keyword evidence="1" id="KW-0812">Transmembrane</keyword>
<dbReference type="InterPro" id="IPR043128">
    <property type="entry name" value="Rev_trsase/Diguanyl_cyclase"/>
</dbReference>
<dbReference type="EMBL" id="JBHSLD010000007">
    <property type="protein sequence ID" value="MFC5380959.1"/>
    <property type="molecule type" value="Genomic_DNA"/>
</dbReference>
<feature type="transmembrane region" description="Helical" evidence="1">
    <location>
        <begin position="208"/>
        <end position="231"/>
    </location>
</feature>
<sequence>MRLPMLLVVRATREDGRRSRRTRTAVPARAVLLVVGVLGPVVALLAAQGLRPDLEDRAGHAVVAVTCVLGAAWLLRVRDHAVPARRATTRLLGAAFALYGLGQLLNAVVVGTHPWAPGDLVAMAVTPLVLAAFANAPAPSQAALPVTRLLLDSLLVATCVALAAWELLVPAPSGSWWASTVTVLVLVAVAACCSVPVLAALRDRGRGPLVLALGVAAFVVADGIDVLPGLGVDLPEGVLAASALWQAAVVVPTLAAATAWASATGRRGVDARPEAQDDGGRTATATTLVACVLLVLAVLAGGAPGLDPVARVLGLVVIALFLGREVLLLEVLRDLVRTLTRQALVDPLTGLPNAQALAAAADRACRAVVVLDIAGLDAVNQVQGRRGGDELVRQVALLVRAAAPPDATCFRAGGDEFAVVLPPLPSPVATARVSDRALALAERLQRDAQEHARVGEHGTRLHVGVAVAADGVTSVAEVVEDATQALHSAQQQRAGRPVLHDEAQRCRALRALAVGRRLPRAVARGEVDVLLQPIVDLRTGRVVAAEALARWHDDQLGHVPPPEFVAAAERCGVIDDLGEHVLRAALRRADDAGVLAAGVRLSVNVSPLQLQQRRLLEVVRDVVATHAVAPGSLALEVTESVLLDEDGPALWHLHELVASGVDVVIDDFGAGHASLGYLRRVPASTLKLDRGLVTAAASDARARAVLLAGLELCRSLGLTSVVEGVETVEVAEEMARLGADLGQGWLWSRAVPAEELALLLSAERTLSRPAVP</sequence>
<dbReference type="Pfam" id="PF00990">
    <property type="entry name" value="GGDEF"/>
    <property type="match status" value="1"/>
</dbReference>
<accession>A0ABW0GNT3</accession>
<dbReference type="InterPro" id="IPR029787">
    <property type="entry name" value="Nucleotide_cyclase"/>
</dbReference>
<feature type="transmembrane region" description="Helical" evidence="1">
    <location>
        <begin position="58"/>
        <end position="75"/>
    </location>
</feature>
<gene>
    <name evidence="4" type="ORF">ACFPJ6_09160</name>
</gene>
<evidence type="ECO:0000256" key="1">
    <source>
        <dbReference type="SAM" id="Phobius"/>
    </source>
</evidence>
<dbReference type="InterPro" id="IPR001633">
    <property type="entry name" value="EAL_dom"/>
</dbReference>
<dbReference type="InterPro" id="IPR035919">
    <property type="entry name" value="EAL_sf"/>
</dbReference>
<reference evidence="5" key="1">
    <citation type="journal article" date="2019" name="Int. J. Syst. Evol. Microbiol.">
        <title>The Global Catalogue of Microorganisms (GCM) 10K type strain sequencing project: providing services to taxonomists for standard genome sequencing and annotation.</title>
        <authorList>
            <consortium name="The Broad Institute Genomics Platform"/>
            <consortium name="The Broad Institute Genome Sequencing Center for Infectious Disease"/>
            <person name="Wu L."/>
            <person name="Ma J."/>
        </authorList>
    </citation>
    <scope>NUCLEOTIDE SEQUENCE [LARGE SCALE GENOMIC DNA]</scope>
    <source>
        <strain evidence="5">CCUG 43114</strain>
    </source>
</reference>
<keyword evidence="1" id="KW-1133">Transmembrane helix</keyword>
<proteinExistence type="predicted"/>
<dbReference type="SMART" id="SM00052">
    <property type="entry name" value="EAL"/>
    <property type="match status" value="1"/>
</dbReference>
<dbReference type="RefSeq" id="WP_340270824.1">
    <property type="nucleotide sequence ID" value="NZ_JBBEOG010000008.1"/>
</dbReference>
<feature type="transmembrane region" description="Helical" evidence="1">
    <location>
        <begin position="115"/>
        <end position="134"/>
    </location>
</feature>
<feature type="domain" description="GGDEF" evidence="3">
    <location>
        <begin position="364"/>
        <end position="502"/>
    </location>
</feature>
<dbReference type="SUPFAM" id="SSF55073">
    <property type="entry name" value="Nucleotide cyclase"/>
    <property type="match status" value="1"/>
</dbReference>
<evidence type="ECO:0000259" key="3">
    <source>
        <dbReference type="PROSITE" id="PS50887"/>
    </source>
</evidence>
<feature type="transmembrane region" description="Helical" evidence="1">
    <location>
        <begin position="146"/>
        <end position="165"/>
    </location>
</feature>
<protein>
    <submittedName>
        <fullName evidence="4">EAL domain-containing protein</fullName>
    </submittedName>
</protein>
<keyword evidence="1" id="KW-0472">Membrane</keyword>
<keyword evidence="5" id="KW-1185">Reference proteome</keyword>
<dbReference type="SUPFAM" id="SSF141868">
    <property type="entry name" value="EAL domain-like"/>
    <property type="match status" value="1"/>
</dbReference>
<organism evidence="4 5">
    <name type="scientific">Aquipuribacter nitratireducens</name>
    <dbReference type="NCBI Taxonomy" id="650104"/>
    <lineage>
        <taxon>Bacteria</taxon>
        <taxon>Bacillati</taxon>
        <taxon>Actinomycetota</taxon>
        <taxon>Actinomycetes</taxon>
        <taxon>Micrococcales</taxon>
        <taxon>Intrasporangiaceae</taxon>
        <taxon>Aquipuribacter</taxon>
    </lineage>
</organism>
<dbReference type="CDD" id="cd01948">
    <property type="entry name" value="EAL"/>
    <property type="match status" value="1"/>
</dbReference>
<dbReference type="NCBIfam" id="TIGR00254">
    <property type="entry name" value="GGDEF"/>
    <property type="match status" value="1"/>
</dbReference>
<dbReference type="SMART" id="SM00267">
    <property type="entry name" value="GGDEF"/>
    <property type="match status" value="1"/>
</dbReference>
<dbReference type="InterPro" id="IPR000160">
    <property type="entry name" value="GGDEF_dom"/>
</dbReference>
<dbReference type="PROSITE" id="PS50887">
    <property type="entry name" value="GGDEF"/>
    <property type="match status" value="1"/>
</dbReference>
<feature type="transmembrane region" description="Helical" evidence="1">
    <location>
        <begin position="283"/>
        <end position="303"/>
    </location>
</feature>
<evidence type="ECO:0000259" key="2">
    <source>
        <dbReference type="PROSITE" id="PS50883"/>
    </source>
</evidence>
<comment type="caution">
    <text evidence="4">The sequence shown here is derived from an EMBL/GenBank/DDBJ whole genome shotgun (WGS) entry which is preliminary data.</text>
</comment>
<dbReference type="Pfam" id="PF00563">
    <property type="entry name" value="EAL"/>
    <property type="match status" value="1"/>
</dbReference>
<evidence type="ECO:0000313" key="5">
    <source>
        <dbReference type="Proteomes" id="UP001596122"/>
    </source>
</evidence>
<dbReference type="PROSITE" id="PS50883">
    <property type="entry name" value="EAL"/>
    <property type="match status" value="1"/>
</dbReference>
<feature type="transmembrane region" description="Helical" evidence="1">
    <location>
        <begin position="26"/>
        <end position="46"/>
    </location>
</feature>
<dbReference type="PANTHER" id="PTHR33121:SF70">
    <property type="entry name" value="SIGNALING PROTEIN YKOW"/>
    <property type="match status" value="1"/>
</dbReference>
<dbReference type="PANTHER" id="PTHR33121">
    <property type="entry name" value="CYCLIC DI-GMP PHOSPHODIESTERASE PDEF"/>
    <property type="match status" value="1"/>
</dbReference>
<evidence type="ECO:0000313" key="4">
    <source>
        <dbReference type="EMBL" id="MFC5380959.1"/>
    </source>
</evidence>
<feature type="transmembrane region" description="Helical" evidence="1">
    <location>
        <begin position="177"/>
        <end position="201"/>
    </location>
</feature>